<dbReference type="InterPro" id="IPR002104">
    <property type="entry name" value="Integrase_catalytic"/>
</dbReference>
<comment type="caution">
    <text evidence="3">The sequence shown here is derived from an EMBL/GenBank/DDBJ whole genome shotgun (WGS) entry which is preliminary data.</text>
</comment>
<dbReference type="InterPro" id="IPR013762">
    <property type="entry name" value="Integrase-like_cat_sf"/>
</dbReference>
<evidence type="ECO:0000259" key="2">
    <source>
        <dbReference type="PROSITE" id="PS51898"/>
    </source>
</evidence>
<gene>
    <name evidence="3" type="ORF">F1609_31160</name>
</gene>
<name>A0ABX0MI62_9BURK</name>
<keyword evidence="4" id="KW-1185">Reference proteome</keyword>
<dbReference type="RefSeq" id="WP_167081381.1">
    <property type="nucleotide sequence ID" value="NZ_VVIW01000035.1"/>
</dbReference>
<organism evidence="3 4">
    <name type="scientific">Massilia aquatica</name>
    <dbReference type="NCBI Taxonomy" id="2609000"/>
    <lineage>
        <taxon>Bacteria</taxon>
        <taxon>Pseudomonadati</taxon>
        <taxon>Pseudomonadota</taxon>
        <taxon>Betaproteobacteria</taxon>
        <taxon>Burkholderiales</taxon>
        <taxon>Oxalobacteraceae</taxon>
        <taxon>Telluria group</taxon>
        <taxon>Massilia</taxon>
    </lineage>
</organism>
<sequence>MTLTPSRLKAGVTAPGNDYAHFVPLDMWRLPPLPETVSYFDKVKGCRISIDTVSDDWVIYYNGGRIILKFSSFAEEVVPVLKRACAHYILESGTAAEASKITRLYYVDLLGLLKAPVTDLKIWWEQSGLATKISSAMPARRLLHWCREAQLGHWAFASMKLIEGLRCDLGLRHQILNRSMIIETASQAKITRLLDEKSRHAADLTTLELRRLVALAWCFQHGMRPVQLLTVDVSDVRLYSDARSAQQAHLVFHKAKQRGEGHEPLVRQMKPEWVPLLSELLLRPETIAAGRVLGYSSNSLLTYNLRQALASAEIHEQLSPYDFRHTAAQLLADAGHPRDLIQDFLGHATVNSAKAYIRASTNQSEMLNTALGASKLYTNIEAIASGRFASIEEIELADEKQQIAGVVGTRSVAGLGLCSTGQPSCPYNPVTSCYGCEKFIPSLDRAVHEEALSGMREQVISFERASMGEERSPAYVQLTRPIAVAQQVLATLEVDDK</sequence>
<evidence type="ECO:0000256" key="1">
    <source>
        <dbReference type="ARBA" id="ARBA00023172"/>
    </source>
</evidence>
<evidence type="ECO:0000313" key="4">
    <source>
        <dbReference type="Proteomes" id="UP000819052"/>
    </source>
</evidence>
<keyword evidence="1" id="KW-0233">DNA recombination</keyword>
<accession>A0ABX0MI62</accession>
<dbReference type="Gene3D" id="1.10.443.10">
    <property type="entry name" value="Intergrase catalytic core"/>
    <property type="match status" value="1"/>
</dbReference>
<evidence type="ECO:0000313" key="3">
    <source>
        <dbReference type="EMBL" id="NHZ44583.1"/>
    </source>
</evidence>
<dbReference type="CDD" id="cd00397">
    <property type="entry name" value="DNA_BRE_C"/>
    <property type="match status" value="1"/>
</dbReference>
<feature type="domain" description="Tyr recombinase" evidence="2">
    <location>
        <begin position="180"/>
        <end position="371"/>
    </location>
</feature>
<dbReference type="Pfam" id="PF00589">
    <property type="entry name" value="Phage_integrase"/>
    <property type="match status" value="1"/>
</dbReference>
<dbReference type="EMBL" id="VVIW01000035">
    <property type="protein sequence ID" value="NHZ44583.1"/>
    <property type="molecule type" value="Genomic_DNA"/>
</dbReference>
<proteinExistence type="predicted"/>
<dbReference type="PROSITE" id="PS51898">
    <property type="entry name" value="TYR_RECOMBINASE"/>
    <property type="match status" value="1"/>
</dbReference>
<dbReference type="Proteomes" id="UP000819052">
    <property type="component" value="Unassembled WGS sequence"/>
</dbReference>
<reference evidence="3 4" key="1">
    <citation type="submission" date="2019-09" db="EMBL/GenBank/DDBJ databases">
        <title>Taxonomy of Antarctic Massilia spp.: description of Massilia rubra sp. nov., Massilia aquatica sp. nov., Massilia mucilaginosa sp. nov., Massilia frigida sp. nov. isolated from streams, lakes and regoliths.</title>
        <authorList>
            <person name="Holochova P."/>
            <person name="Sedlacek I."/>
            <person name="Kralova S."/>
            <person name="Maslanova I."/>
            <person name="Busse H.-J."/>
            <person name="Stankova E."/>
            <person name="Vrbovska V."/>
            <person name="Kovarovic V."/>
            <person name="Bartak M."/>
            <person name="Svec P."/>
            <person name="Pantucek R."/>
        </authorList>
    </citation>
    <scope>NUCLEOTIDE SEQUENCE [LARGE SCALE GENOMIC DNA]</scope>
    <source>
        <strain evidence="3 4">CCM 8693</strain>
    </source>
</reference>
<dbReference type="InterPro" id="IPR011010">
    <property type="entry name" value="DNA_brk_join_enz"/>
</dbReference>
<protein>
    <submittedName>
        <fullName evidence="3">Phage integrase family protein</fullName>
    </submittedName>
</protein>
<dbReference type="SUPFAM" id="SSF56349">
    <property type="entry name" value="DNA breaking-rejoining enzymes"/>
    <property type="match status" value="1"/>
</dbReference>